<comment type="caution">
    <text evidence="2">The sequence shown here is derived from an EMBL/GenBank/DDBJ whole genome shotgun (WGS) entry which is preliminary data.</text>
</comment>
<dbReference type="AlphaFoldDB" id="A0A8X6YC00"/>
<dbReference type="Pfam" id="PF05016">
    <property type="entry name" value="ParE_toxin"/>
    <property type="match status" value="1"/>
</dbReference>
<dbReference type="SUPFAM" id="SSF143011">
    <property type="entry name" value="RelE-like"/>
    <property type="match status" value="1"/>
</dbReference>
<keyword evidence="1" id="KW-1277">Toxin-antitoxin system</keyword>
<evidence type="ECO:0000313" key="3">
    <source>
        <dbReference type="Proteomes" id="UP000886998"/>
    </source>
</evidence>
<protein>
    <submittedName>
        <fullName evidence="2">Uncharacterized protein</fullName>
    </submittedName>
</protein>
<organism evidence="2 3">
    <name type="scientific">Trichonephila inaurata madagascariensis</name>
    <dbReference type="NCBI Taxonomy" id="2747483"/>
    <lineage>
        <taxon>Eukaryota</taxon>
        <taxon>Metazoa</taxon>
        <taxon>Ecdysozoa</taxon>
        <taxon>Arthropoda</taxon>
        <taxon>Chelicerata</taxon>
        <taxon>Arachnida</taxon>
        <taxon>Araneae</taxon>
        <taxon>Araneomorphae</taxon>
        <taxon>Entelegynae</taxon>
        <taxon>Araneoidea</taxon>
        <taxon>Nephilidae</taxon>
        <taxon>Trichonephila</taxon>
        <taxon>Trichonephila inaurata</taxon>
    </lineage>
</organism>
<proteinExistence type="predicted"/>
<dbReference type="InterPro" id="IPR007712">
    <property type="entry name" value="RelE/ParE_toxin"/>
</dbReference>
<sequence length="88" mass="10261">MNQEHYSVTREKSFVEGLAKVPEIYLPAIQELMCQLEVDPKTAPKKSRSGVHNGFITRIGDWRVFYIIDWKNKIVKLLNVGPRKNVYK</sequence>
<dbReference type="EMBL" id="BMAV01017004">
    <property type="protein sequence ID" value="GFY68326.1"/>
    <property type="molecule type" value="Genomic_DNA"/>
</dbReference>
<accession>A0A8X6YC00</accession>
<gene>
    <name evidence="2" type="ORF">TNIN_329541</name>
</gene>
<reference evidence="2" key="1">
    <citation type="submission" date="2020-08" db="EMBL/GenBank/DDBJ databases">
        <title>Multicomponent nature underlies the extraordinary mechanical properties of spider dragline silk.</title>
        <authorList>
            <person name="Kono N."/>
            <person name="Nakamura H."/>
            <person name="Mori M."/>
            <person name="Yoshida Y."/>
            <person name="Ohtoshi R."/>
            <person name="Malay A.D."/>
            <person name="Moran D.A.P."/>
            <person name="Tomita M."/>
            <person name="Numata K."/>
            <person name="Arakawa K."/>
        </authorList>
    </citation>
    <scope>NUCLEOTIDE SEQUENCE</scope>
</reference>
<evidence type="ECO:0000313" key="2">
    <source>
        <dbReference type="EMBL" id="GFY68326.1"/>
    </source>
</evidence>
<dbReference type="OrthoDB" id="6415196at2759"/>
<dbReference type="Proteomes" id="UP000886998">
    <property type="component" value="Unassembled WGS sequence"/>
</dbReference>
<evidence type="ECO:0000256" key="1">
    <source>
        <dbReference type="ARBA" id="ARBA00022649"/>
    </source>
</evidence>
<keyword evidence="3" id="KW-1185">Reference proteome</keyword>
<dbReference type="InterPro" id="IPR035093">
    <property type="entry name" value="RelE/ParE_toxin_dom_sf"/>
</dbReference>
<name>A0A8X6YC00_9ARAC</name>
<dbReference type="Gene3D" id="3.30.2310.20">
    <property type="entry name" value="RelE-like"/>
    <property type="match status" value="1"/>
</dbReference>